<dbReference type="EMBL" id="CP073116">
    <property type="protein sequence ID" value="UTG71281.1"/>
    <property type="molecule type" value="Genomic_DNA"/>
</dbReference>
<dbReference type="AlphaFoldDB" id="A0A4D7WW67"/>
<evidence type="ECO:0000313" key="2">
    <source>
        <dbReference type="Proteomes" id="UP001057305"/>
    </source>
</evidence>
<dbReference type="Pfam" id="PF05704">
    <property type="entry name" value="Caps_synth"/>
    <property type="match status" value="1"/>
</dbReference>
<dbReference type="Gene3D" id="3.90.550.20">
    <property type="match status" value="1"/>
</dbReference>
<reference evidence="1" key="1">
    <citation type="submission" date="2021-04" db="EMBL/GenBank/DDBJ databases">
        <title>Characterizing Neisseria spp. as novel respiratory pathobionts in bronchiectasis.</title>
        <authorList>
            <person name="Li L."/>
            <person name="Mac Aogain M."/>
            <person name="Xu T."/>
            <person name="Jaggi T.K."/>
            <person name="Chan L.Y."/>
            <person name="Keir H.R."/>
            <person name="Dicker A.J."/>
            <person name="Qu J."/>
            <person name="Liu Y."/>
            <person name="Chen H.S."/>
            <person name="Koh M.S."/>
            <person name="Ong T.H."/>
            <person name="Lim A.Y.H."/>
            <person name="Abisheganaden J."/>
            <person name="Low T.B."/>
            <person name="Oliver B.G."/>
            <person name="Tan N.S."/>
            <person name="Fang M."/>
            <person name="Chalmers J.D."/>
            <person name="Chotirmall S.H."/>
        </authorList>
    </citation>
    <scope>NUCLEOTIDE SEQUENCE</scope>
    <source>
        <strain evidence="1">TT0073</strain>
    </source>
</reference>
<accession>A0A4D7WW67</accession>
<organism evidence="1 2">
    <name type="scientific">Neisseria subflava</name>
    <dbReference type="NCBI Taxonomy" id="28449"/>
    <lineage>
        <taxon>Bacteria</taxon>
        <taxon>Pseudomonadati</taxon>
        <taxon>Pseudomonadota</taxon>
        <taxon>Betaproteobacteria</taxon>
        <taxon>Neisseriales</taxon>
        <taxon>Neisseriaceae</taxon>
        <taxon>Neisseria</taxon>
    </lineage>
</organism>
<protein>
    <submittedName>
        <fullName evidence="1">Uncharacterized protein</fullName>
    </submittedName>
</protein>
<gene>
    <name evidence="1" type="ORF">KCG56_07780</name>
</gene>
<dbReference type="SUPFAM" id="SSF53448">
    <property type="entry name" value="Nucleotide-diphospho-sugar transferases"/>
    <property type="match status" value="1"/>
</dbReference>
<dbReference type="GO" id="GO:0016757">
    <property type="term" value="F:glycosyltransferase activity"/>
    <property type="evidence" value="ECO:0007669"/>
    <property type="project" value="InterPro"/>
</dbReference>
<dbReference type="InterPro" id="IPR008441">
    <property type="entry name" value="AfumC-like_glycosyl_Trfase"/>
</dbReference>
<evidence type="ECO:0000313" key="1">
    <source>
        <dbReference type="EMBL" id="UTG71281.1"/>
    </source>
</evidence>
<proteinExistence type="predicted"/>
<name>A0A4D7WW67_NEISU</name>
<sequence length="274" mass="32203">MRRILKKIFHTWKIQRQLQANYRFISSNPYIYKSENYPDSFLSKVIKQTTFIIDKNPVPRKIYTFWTGNNPMSESRQSHFELLKLVSGVEVVLITPNNLSEYILPEYPLHHAFKYLSLVHKADYLRCYFMHHYGGGYSDIKAAQYNWSPVFDTLDCSNAYFIGYPEIKAEDLAPVEGKIGEDMQCYFSIIAGNCAYIFRKQTPFTQEWYNELLNRMDNYAEQLENNPGNVLGNNPGYPIPWTNILGDIFHPLCLKYTDKILLDNTLRPNLENYR</sequence>
<dbReference type="InterPro" id="IPR029044">
    <property type="entry name" value="Nucleotide-diphossugar_trans"/>
</dbReference>
<dbReference type="GeneID" id="49950803"/>
<dbReference type="RefSeq" id="WP_049351969.1">
    <property type="nucleotide sequence ID" value="NZ_CAUJRI010000001.1"/>
</dbReference>
<dbReference type="Proteomes" id="UP001057305">
    <property type="component" value="Chromosome"/>
</dbReference>